<dbReference type="InterPro" id="IPR030659">
    <property type="entry name" value="SecY_CS"/>
</dbReference>
<evidence type="ECO:0000256" key="3">
    <source>
        <dbReference type="ARBA" id="ARBA00022448"/>
    </source>
</evidence>
<dbReference type="GO" id="GO:0043952">
    <property type="term" value="P:protein transport by the Sec complex"/>
    <property type="evidence" value="ECO:0007669"/>
    <property type="project" value="UniProtKB-UniRule"/>
</dbReference>
<keyword evidence="6 10" id="KW-1133">Transmembrane helix</keyword>
<dbReference type="PIRSF" id="PIRSF004557">
    <property type="entry name" value="SecY"/>
    <property type="match status" value="1"/>
</dbReference>
<comment type="subunit">
    <text evidence="10">Component of the Sec protein translocase complex. Heterotrimer consisting of SecY, SecE and SecG subunits. The heterotrimers can form oligomers, although 1 heterotrimer is thought to be able to translocate proteins. Interacts with the ribosome. Interacts with SecDF, and other proteins may be involved. Interacts with SecA.</text>
</comment>
<feature type="transmembrane region" description="Helical" evidence="10">
    <location>
        <begin position="307"/>
        <end position="325"/>
    </location>
</feature>
<evidence type="ECO:0000256" key="11">
    <source>
        <dbReference type="RuleBase" id="RU000537"/>
    </source>
</evidence>
<dbReference type="InterPro" id="IPR026593">
    <property type="entry name" value="SecY"/>
</dbReference>
<dbReference type="AlphaFoldDB" id="A0A6N6MCH1"/>
<evidence type="ECO:0000256" key="8">
    <source>
        <dbReference type="ARBA" id="ARBA00023136"/>
    </source>
</evidence>
<evidence type="ECO:0000256" key="2">
    <source>
        <dbReference type="ARBA" id="ARBA00005751"/>
    </source>
</evidence>
<evidence type="ECO:0000313" key="14">
    <source>
        <dbReference type="EMBL" id="KAB1066223.1"/>
    </source>
</evidence>
<feature type="transmembrane region" description="Helical" evidence="10">
    <location>
        <begin position="116"/>
        <end position="135"/>
    </location>
</feature>
<feature type="transmembrane region" description="Helical" evidence="10">
    <location>
        <begin position="265"/>
        <end position="287"/>
    </location>
</feature>
<dbReference type="NCBIfam" id="TIGR00967">
    <property type="entry name" value="3a0501s007"/>
    <property type="match status" value="1"/>
</dbReference>
<feature type="transmembrane region" description="Helical" evidence="10">
    <location>
        <begin position="393"/>
        <end position="413"/>
    </location>
</feature>
<dbReference type="Pfam" id="PF00344">
    <property type="entry name" value="SecY"/>
    <property type="match status" value="1"/>
</dbReference>
<proteinExistence type="inferred from homology"/>
<dbReference type="PANTHER" id="PTHR10906">
    <property type="entry name" value="SECY/SEC61-ALPHA FAMILY MEMBER"/>
    <property type="match status" value="1"/>
</dbReference>
<dbReference type="FunFam" id="1.10.3370.10:FF:000001">
    <property type="entry name" value="Preprotein translocase subunit SecY"/>
    <property type="match status" value="1"/>
</dbReference>
<protein>
    <recommendedName>
        <fullName evidence="9 10">Protein translocase subunit SecY</fullName>
    </recommendedName>
</protein>
<name>A0A6N6MCH1_9FLAO</name>
<feature type="transmembrane region" description="Helical" evidence="10">
    <location>
        <begin position="74"/>
        <end position="96"/>
    </location>
</feature>
<dbReference type="InterPro" id="IPR023201">
    <property type="entry name" value="SecY_dom_sf"/>
</dbReference>
<reference evidence="14 15" key="1">
    <citation type="submission" date="2019-09" db="EMBL/GenBank/DDBJ databases">
        <title>Genomes of Cryomorphaceae.</title>
        <authorList>
            <person name="Bowman J.P."/>
        </authorList>
    </citation>
    <scope>NUCLEOTIDE SEQUENCE [LARGE SCALE GENOMIC DNA]</scope>
    <source>
        <strain evidence="14 15">KCTC 52047</strain>
    </source>
</reference>
<dbReference type="InterPro" id="IPR002208">
    <property type="entry name" value="SecY/SEC61-alpha"/>
</dbReference>
<keyword evidence="5 10" id="KW-0653">Protein transport</keyword>
<evidence type="ECO:0000313" key="15">
    <source>
        <dbReference type="Proteomes" id="UP000435357"/>
    </source>
</evidence>
<dbReference type="PRINTS" id="PR00303">
    <property type="entry name" value="SECYTRNLCASE"/>
</dbReference>
<dbReference type="Gene3D" id="1.10.3370.10">
    <property type="entry name" value="SecY subunit domain"/>
    <property type="match status" value="1"/>
</dbReference>
<feature type="transmembrane region" description="Helical" evidence="10">
    <location>
        <begin position="180"/>
        <end position="199"/>
    </location>
</feature>
<accession>A0A6N6MCH1</accession>
<evidence type="ECO:0000256" key="6">
    <source>
        <dbReference type="ARBA" id="ARBA00022989"/>
    </source>
</evidence>
<dbReference type="SUPFAM" id="SSF103491">
    <property type="entry name" value="Preprotein translocase SecY subunit"/>
    <property type="match status" value="1"/>
</dbReference>
<evidence type="ECO:0000256" key="4">
    <source>
        <dbReference type="ARBA" id="ARBA00022692"/>
    </source>
</evidence>
<sequence>MKRLFDTIANIFKIEELRDRILLTLGLILVYRLGSFVVLPGVDPIVLEEASEGATGLAALLNIFAGGAFSRASVFALGIMPYISASIIMQLLGIAVPAVQKMQKEGESGRRKINQYTRFLTIAITAGQAPGYLATQVPDAAVVDPGFMSFTLPSIVILTAGTLFVMWLGEKITDRGIGNGISLIIMIGIIAGLPTAFLFEFDKQMGDGGGGLVIILIEVLILLVVILLTVLLVQGVRRVPVNFARKVAGGQQQAQGARQYIPLKVNASGVMPIIFAQALMMIPITLVNFSQSEELAGWASLFNDISGFWYNFIFAVMIILFTYFYTAITINPQQMADDLKKNNGFIPGVRPGQDTSNFLDNVLSRITLPGAIFLAFIAILPAFAINAGVSNNFALFFGGTSLLIMVGVVLDTLQQIESYLLMRHYDGLMKSGKLKGRASAFGMAG</sequence>
<dbReference type="RefSeq" id="WP_151166211.1">
    <property type="nucleotide sequence ID" value="NZ_WACR01000001.1"/>
</dbReference>
<dbReference type="OrthoDB" id="9809248at2"/>
<organism evidence="14 15">
    <name type="scientific">Salibacter halophilus</name>
    <dbReference type="NCBI Taxonomy" id="1803916"/>
    <lineage>
        <taxon>Bacteria</taxon>
        <taxon>Pseudomonadati</taxon>
        <taxon>Bacteroidota</taxon>
        <taxon>Flavobacteriia</taxon>
        <taxon>Flavobacteriales</taxon>
        <taxon>Salibacteraceae</taxon>
        <taxon>Salibacter</taxon>
    </lineage>
</organism>
<comment type="subcellular location">
    <subcellularLocation>
        <location evidence="10">Cell membrane</location>
        <topology evidence="10">Multi-pass membrane protein</topology>
    </subcellularLocation>
    <subcellularLocation>
        <location evidence="1 12">Membrane</location>
        <topology evidence="1 12">Multi-pass membrane protein</topology>
    </subcellularLocation>
</comment>
<evidence type="ECO:0000256" key="12">
    <source>
        <dbReference type="RuleBase" id="RU003484"/>
    </source>
</evidence>
<dbReference type="GO" id="GO:0005886">
    <property type="term" value="C:plasma membrane"/>
    <property type="evidence" value="ECO:0007669"/>
    <property type="project" value="UniProtKB-SubCell"/>
</dbReference>
<keyword evidence="10" id="KW-1003">Cell membrane</keyword>
<evidence type="ECO:0000256" key="7">
    <source>
        <dbReference type="ARBA" id="ARBA00023010"/>
    </source>
</evidence>
<comment type="function">
    <text evidence="10 11">The central subunit of the protein translocation channel SecYEG. Consists of two halves formed by TMs 1-5 and 6-10. These two domains form a lateral gate at the front which open onto the bilayer between TMs 2 and 7, and are clamped together by SecE at the back. The channel is closed by both a pore ring composed of hydrophobic SecY resides and a short helix (helix 2A) on the extracellular side of the membrane which forms a plug. The plug probably moves laterally to allow the channel to open. The ring and the pore may move independently.</text>
</comment>
<comment type="caution">
    <text evidence="14">The sequence shown here is derived from an EMBL/GenBank/DDBJ whole genome shotgun (WGS) entry which is preliminary data.</text>
</comment>
<dbReference type="PROSITE" id="PS00756">
    <property type="entry name" value="SECY_2"/>
    <property type="match status" value="1"/>
</dbReference>
<evidence type="ECO:0000256" key="5">
    <source>
        <dbReference type="ARBA" id="ARBA00022927"/>
    </source>
</evidence>
<dbReference type="HAMAP" id="MF_01465">
    <property type="entry name" value="SecY"/>
    <property type="match status" value="1"/>
</dbReference>
<dbReference type="GO" id="GO:0006605">
    <property type="term" value="P:protein targeting"/>
    <property type="evidence" value="ECO:0007669"/>
    <property type="project" value="UniProtKB-UniRule"/>
</dbReference>
<dbReference type="PROSITE" id="PS00755">
    <property type="entry name" value="SECY_1"/>
    <property type="match status" value="1"/>
</dbReference>
<comment type="similarity">
    <text evidence="2 10 13">Belongs to the SecY/SEC61-alpha family.</text>
</comment>
<feature type="transmembrane region" description="Helical" evidence="10">
    <location>
        <begin position="21"/>
        <end position="42"/>
    </location>
</feature>
<dbReference type="GO" id="GO:0065002">
    <property type="term" value="P:intracellular protein transmembrane transport"/>
    <property type="evidence" value="ECO:0007669"/>
    <property type="project" value="UniProtKB-UniRule"/>
</dbReference>
<feature type="transmembrane region" description="Helical" evidence="10">
    <location>
        <begin position="366"/>
        <end position="387"/>
    </location>
</feature>
<feature type="transmembrane region" description="Helical" evidence="10">
    <location>
        <begin position="147"/>
        <end position="168"/>
    </location>
</feature>
<evidence type="ECO:0000256" key="1">
    <source>
        <dbReference type="ARBA" id="ARBA00004141"/>
    </source>
</evidence>
<keyword evidence="3 10" id="KW-0813">Transport</keyword>
<evidence type="ECO:0000256" key="10">
    <source>
        <dbReference type="HAMAP-Rule" id="MF_01465"/>
    </source>
</evidence>
<keyword evidence="7 10" id="KW-0811">Translocation</keyword>
<dbReference type="Proteomes" id="UP000435357">
    <property type="component" value="Unassembled WGS sequence"/>
</dbReference>
<keyword evidence="4 10" id="KW-0812">Transmembrane</keyword>
<feature type="transmembrane region" description="Helical" evidence="10">
    <location>
        <begin position="211"/>
        <end position="233"/>
    </location>
</feature>
<dbReference type="EMBL" id="WACR01000001">
    <property type="protein sequence ID" value="KAB1066223.1"/>
    <property type="molecule type" value="Genomic_DNA"/>
</dbReference>
<gene>
    <name evidence="10 14" type="primary">secY</name>
    <name evidence="14" type="ORF">F3059_01750</name>
</gene>
<evidence type="ECO:0000256" key="9">
    <source>
        <dbReference type="ARBA" id="ARBA00039733"/>
    </source>
</evidence>
<keyword evidence="8 10" id="KW-0472">Membrane</keyword>
<evidence type="ECO:0000256" key="13">
    <source>
        <dbReference type="RuleBase" id="RU004349"/>
    </source>
</evidence>
<keyword evidence="15" id="KW-1185">Reference proteome</keyword>